<dbReference type="AlphaFoldDB" id="A0A1C4UZG5"/>
<sequence length="299" mass="31483">MPVSVRAPRGVARPASARRPPGSRWRPLIVLSAFLLAGGAAVSVVVQRPAAIAEVLDDDGTAVQPPAPSSAPPASPSAPPASSAPASPSPTSNPDTPVLSLPGPVPAHGRGSFGYDDRPGGVLGRAGVLRRFRVAVEDGSGEDVHEFGDAVQRALAGPGSWVDSGRLRLQRVAPGDGYDFTVYLATRDTASRLCLGGGVDIRISGVPYTSCRVPGKVVINLDRWRTSVPHLVKAGLPLDTYRLYVINHEVGHQLGHHHEGCPGPGRPAPVMQQQTLFLDGCRPNPWPYLDGRRYTGPSR</sequence>
<evidence type="ECO:0000313" key="4">
    <source>
        <dbReference type="Proteomes" id="UP000198242"/>
    </source>
</evidence>
<evidence type="ECO:0000313" key="3">
    <source>
        <dbReference type="EMBL" id="SCE77144.1"/>
    </source>
</evidence>
<feature type="compositionally biased region" description="Pro residues" evidence="1">
    <location>
        <begin position="65"/>
        <end position="79"/>
    </location>
</feature>
<dbReference type="RefSeq" id="WP_089005170.1">
    <property type="nucleotide sequence ID" value="NZ_LT607411.1"/>
</dbReference>
<dbReference type="InterPro" id="IPR022603">
    <property type="entry name" value="DUF3152"/>
</dbReference>
<dbReference type="EMBL" id="LT607411">
    <property type="protein sequence ID" value="SCE77144.1"/>
    <property type="molecule type" value="Genomic_DNA"/>
</dbReference>
<dbReference type="SUPFAM" id="SSF55486">
    <property type="entry name" value="Metalloproteases ('zincins'), catalytic domain"/>
    <property type="match status" value="1"/>
</dbReference>
<dbReference type="InterPro" id="IPR024079">
    <property type="entry name" value="MetalloPept_cat_dom_sf"/>
</dbReference>
<dbReference type="Gene3D" id="3.40.390.10">
    <property type="entry name" value="Collagenase (Catalytic Domain)"/>
    <property type="match status" value="1"/>
</dbReference>
<protein>
    <recommendedName>
        <fullName evidence="2">DUF3152 domain-containing protein</fullName>
    </recommendedName>
</protein>
<organism evidence="3 4">
    <name type="scientific">Micromonospora viridifaciens</name>
    <dbReference type="NCBI Taxonomy" id="1881"/>
    <lineage>
        <taxon>Bacteria</taxon>
        <taxon>Bacillati</taxon>
        <taxon>Actinomycetota</taxon>
        <taxon>Actinomycetes</taxon>
        <taxon>Micromonosporales</taxon>
        <taxon>Micromonosporaceae</taxon>
        <taxon>Micromonospora</taxon>
    </lineage>
</organism>
<reference evidence="4" key="1">
    <citation type="submission" date="2016-06" db="EMBL/GenBank/DDBJ databases">
        <authorList>
            <person name="Varghese N."/>
            <person name="Submissions Spin"/>
        </authorList>
    </citation>
    <scope>NUCLEOTIDE SEQUENCE [LARGE SCALE GENOMIC DNA]</scope>
    <source>
        <strain evidence="4">DSM 43909</strain>
    </source>
</reference>
<accession>A0A1C4UZG5</accession>
<evidence type="ECO:0000256" key="1">
    <source>
        <dbReference type="SAM" id="MobiDB-lite"/>
    </source>
</evidence>
<feature type="domain" description="DUF3152" evidence="2">
    <location>
        <begin position="118"/>
        <end position="279"/>
    </location>
</feature>
<dbReference type="Pfam" id="PF11350">
    <property type="entry name" value="DUF3152"/>
    <property type="match status" value="1"/>
</dbReference>
<gene>
    <name evidence="3" type="ORF">GA0074695_0979</name>
</gene>
<feature type="region of interest" description="Disordered" evidence="1">
    <location>
        <begin position="1"/>
        <end position="22"/>
    </location>
</feature>
<proteinExistence type="predicted"/>
<feature type="compositionally biased region" description="Low complexity" evidence="1">
    <location>
        <begin position="80"/>
        <end position="90"/>
    </location>
</feature>
<dbReference type="GO" id="GO:0008237">
    <property type="term" value="F:metallopeptidase activity"/>
    <property type="evidence" value="ECO:0007669"/>
    <property type="project" value="InterPro"/>
</dbReference>
<evidence type="ECO:0000259" key="2">
    <source>
        <dbReference type="Pfam" id="PF11350"/>
    </source>
</evidence>
<name>A0A1C4UZG5_MICVI</name>
<keyword evidence="4" id="KW-1185">Reference proteome</keyword>
<dbReference type="OrthoDB" id="9779865at2"/>
<dbReference type="Proteomes" id="UP000198242">
    <property type="component" value="Chromosome I"/>
</dbReference>
<feature type="region of interest" description="Disordered" evidence="1">
    <location>
        <begin position="61"/>
        <end position="118"/>
    </location>
</feature>